<feature type="transmembrane region" description="Helical" evidence="10">
    <location>
        <begin position="364"/>
        <end position="388"/>
    </location>
</feature>
<evidence type="ECO:0000256" key="1">
    <source>
        <dbReference type="ARBA" id="ARBA00004337"/>
    </source>
</evidence>
<evidence type="ECO:0000256" key="7">
    <source>
        <dbReference type="ARBA" id="ARBA00022989"/>
    </source>
</evidence>
<comment type="subcellular location">
    <subcellularLocation>
        <location evidence="1">Endosome membrane</location>
        <topology evidence="1">Multi-pass membrane protein</topology>
    </subcellularLocation>
    <subcellularLocation>
        <location evidence="2">Golgi apparatus membrane</location>
        <topology evidence="2">Multi-pass membrane protein</topology>
    </subcellularLocation>
</comment>
<feature type="transmembrane region" description="Helical" evidence="10">
    <location>
        <begin position="525"/>
        <end position="544"/>
    </location>
</feature>
<feature type="transmembrane region" description="Helical" evidence="10">
    <location>
        <begin position="295"/>
        <end position="323"/>
    </location>
</feature>
<keyword evidence="8" id="KW-0333">Golgi apparatus</keyword>
<keyword evidence="6" id="KW-0967">Endosome</keyword>
<reference evidence="12" key="1">
    <citation type="submission" date="2025-08" db="UniProtKB">
        <authorList>
            <consortium name="RefSeq"/>
        </authorList>
    </citation>
    <scope>IDENTIFICATION</scope>
    <source>
        <tissue evidence="12">Stem</tissue>
    </source>
</reference>
<evidence type="ECO:0000256" key="3">
    <source>
        <dbReference type="ARBA" id="ARBA00005227"/>
    </source>
</evidence>
<dbReference type="Proteomes" id="UP001652600">
    <property type="component" value="Chromosome 12"/>
</dbReference>
<dbReference type="GO" id="GO:0072657">
    <property type="term" value="P:protein localization to membrane"/>
    <property type="evidence" value="ECO:0007669"/>
    <property type="project" value="TreeGrafter"/>
</dbReference>
<feature type="chain" id="PRO_5044994483" description="Transmembrane 9 superfamily member" evidence="10">
    <location>
        <begin position="28"/>
        <end position="594"/>
    </location>
</feature>
<feature type="transmembrane region" description="Helical" evidence="10">
    <location>
        <begin position="550"/>
        <end position="577"/>
    </location>
</feature>
<dbReference type="FunCoup" id="A0A1S3CEK7">
    <property type="interactions" value="2440"/>
</dbReference>
<dbReference type="AlphaFoldDB" id="A0A1S3CEK7"/>
<gene>
    <name evidence="12" type="primary">LOC103500073</name>
</gene>
<keyword evidence="4 10" id="KW-0812">Transmembrane</keyword>
<dbReference type="PANTHER" id="PTHR10766">
    <property type="entry name" value="TRANSMEMBRANE 9 SUPERFAMILY PROTEIN"/>
    <property type="match status" value="1"/>
</dbReference>
<comment type="similarity">
    <text evidence="3 10">Belongs to the nonaspanin (TM9SF) (TC 9.A.2) family.</text>
</comment>
<feature type="transmembrane region" description="Helical" evidence="10">
    <location>
        <begin position="329"/>
        <end position="352"/>
    </location>
</feature>
<evidence type="ECO:0000256" key="9">
    <source>
        <dbReference type="ARBA" id="ARBA00023136"/>
    </source>
</evidence>
<dbReference type="GO" id="GO:0010008">
    <property type="term" value="C:endosome membrane"/>
    <property type="evidence" value="ECO:0007669"/>
    <property type="project" value="UniProtKB-SubCell"/>
</dbReference>
<evidence type="ECO:0000256" key="5">
    <source>
        <dbReference type="ARBA" id="ARBA00022729"/>
    </source>
</evidence>
<evidence type="ECO:0000256" key="10">
    <source>
        <dbReference type="RuleBase" id="RU363079"/>
    </source>
</evidence>
<dbReference type="eggNOG" id="KOG1277">
    <property type="taxonomic scope" value="Eukaryota"/>
</dbReference>
<dbReference type="GO" id="GO:0000139">
    <property type="term" value="C:Golgi membrane"/>
    <property type="evidence" value="ECO:0007669"/>
    <property type="project" value="UniProtKB-SubCell"/>
</dbReference>
<organism evidence="11 12">
    <name type="scientific">Cucumis melo</name>
    <name type="common">Muskmelon</name>
    <dbReference type="NCBI Taxonomy" id="3656"/>
    <lineage>
        <taxon>Eukaryota</taxon>
        <taxon>Viridiplantae</taxon>
        <taxon>Streptophyta</taxon>
        <taxon>Embryophyta</taxon>
        <taxon>Tracheophyta</taxon>
        <taxon>Spermatophyta</taxon>
        <taxon>Magnoliopsida</taxon>
        <taxon>eudicotyledons</taxon>
        <taxon>Gunneridae</taxon>
        <taxon>Pentapetalae</taxon>
        <taxon>rosids</taxon>
        <taxon>fabids</taxon>
        <taxon>Cucurbitales</taxon>
        <taxon>Cucurbitaceae</taxon>
        <taxon>Benincaseae</taxon>
        <taxon>Cucumis</taxon>
    </lineage>
</organism>
<keyword evidence="7 10" id="KW-1133">Transmembrane helix</keyword>
<dbReference type="InParanoid" id="A0A1S3CEK7"/>
<dbReference type="KEGG" id="cmo:103500073"/>
<dbReference type="GeneID" id="103500073"/>
<keyword evidence="5 10" id="KW-0732">Signal</keyword>
<evidence type="ECO:0000256" key="4">
    <source>
        <dbReference type="ARBA" id="ARBA00022692"/>
    </source>
</evidence>
<feature type="transmembrane region" description="Helical" evidence="10">
    <location>
        <begin position="456"/>
        <end position="476"/>
    </location>
</feature>
<keyword evidence="11" id="KW-1185">Reference proteome</keyword>
<dbReference type="InterPro" id="IPR004240">
    <property type="entry name" value="EMP70"/>
</dbReference>
<evidence type="ECO:0000256" key="2">
    <source>
        <dbReference type="ARBA" id="ARBA00004653"/>
    </source>
</evidence>
<evidence type="ECO:0000256" key="8">
    <source>
        <dbReference type="ARBA" id="ARBA00023034"/>
    </source>
</evidence>
<proteinExistence type="inferred from homology"/>
<feature type="transmembrane region" description="Helical" evidence="10">
    <location>
        <begin position="234"/>
        <end position="255"/>
    </location>
</feature>
<evidence type="ECO:0000313" key="12">
    <source>
        <dbReference type="RefSeq" id="XP_008461493.2"/>
    </source>
</evidence>
<evidence type="ECO:0000313" key="11">
    <source>
        <dbReference type="Proteomes" id="UP001652600"/>
    </source>
</evidence>
<feature type="transmembrane region" description="Helical" evidence="10">
    <location>
        <begin position="488"/>
        <end position="513"/>
    </location>
</feature>
<sequence>MSMSLLEFITILVLFDSLCFSPRLSTASPLNHQYNVGDPVPLFVNKVGPLTNPSETYQYYELPFCRPDPVVQKKATLGEVLNGDRLNGALHVIKFREEKPWETLCEKKLKGAEVSLFRDAVRNDFYFQLYWDDLPVWGFVGKIDEQSWSLDKQGPKYFLFTHIQFDVSFNGNQIVEVSAFSDPNHVVDITDDDVELNVKFTYSIFWNETSVPYGDRMNKYSRASLLPISQRIHWFSFFNSIAIIVLLMGLLSLLFMRRLKNDLRKCSGGDEEDEKEVVWKYLHGDVFRCPQNLPLFSAVLGVGTQLLTMFCCLFLLAFLGILYPYNRGSLFTSIILIYSLTSAVSGYVSASFHCQFAEIGWERSVILSGILYLGPSFVIISILNIIAISNGTTAALPIGTIIVILLIYVFISLPLLVFGGIIGHRFRSEFQAPCATKRNPREIPPLAWFRKLPCQMFISGLLSFSAVVLELHHLYASMWGFKIFTLPSILFITFIILIILTAILSVGLTYIQLSVEDHQWWWRSVFSGGSAAIFMFGYCIYFYARSNMNGFLQLCFFVGYNACICYAFFLMLGVISFRVSLIFVRRIYDAVKSE</sequence>
<protein>
    <recommendedName>
        <fullName evidence="10">Transmembrane 9 superfamily member</fullName>
    </recommendedName>
</protein>
<feature type="signal peptide" evidence="10">
    <location>
        <begin position="1"/>
        <end position="27"/>
    </location>
</feature>
<dbReference type="PANTHER" id="PTHR10766:SF119">
    <property type="entry name" value="TRANSMEMBRANE 9 SUPERFAMILY MEMBER 5"/>
    <property type="match status" value="1"/>
</dbReference>
<keyword evidence="9 10" id="KW-0472">Membrane</keyword>
<evidence type="ECO:0000256" key="6">
    <source>
        <dbReference type="ARBA" id="ARBA00022753"/>
    </source>
</evidence>
<dbReference type="Pfam" id="PF02990">
    <property type="entry name" value="EMP70"/>
    <property type="match status" value="1"/>
</dbReference>
<feature type="transmembrane region" description="Helical" evidence="10">
    <location>
        <begin position="394"/>
        <end position="418"/>
    </location>
</feature>
<dbReference type="RefSeq" id="XP_008461493.2">
    <property type="nucleotide sequence ID" value="XM_008463271.3"/>
</dbReference>
<accession>A0A1S3CEK7</accession>
<name>A0A1S3CEK7_CUCME</name>